<dbReference type="PANTHER" id="PTHR11142">
    <property type="entry name" value="PSEUDOURIDYLATE SYNTHASE"/>
    <property type="match status" value="1"/>
</dbReference>
<evidence type="ECO:0000256" key="1">
    <source>
        <dbReference type="ARBA" id="ARBA00023235"/>
    </source>
</evidence>
<evidence type="ECO:0008006" key="5">
    <source>
        <dbReference type="Google" id="ProtNLM"/>
    </source>
</evidence>
<organism evidence="3 4">
    <name type="scientific">Emiliania huxleyi (strain CCMP1516)</name>
    <dbReference type="NCBI Taxonomy" id="280463"/>
    <lineage>
        <taxon>Eukaryota</taxon>
        <taxon>Haptista</taxon>
        <taxon>Haptophyta</taxon>
        <taxon>Prymnesiophyceae</taxon>
        <taxon>Isochrysidales</taxon>
        <taxon>Noelaerhabdaceae</taxon>
        <taxon>Emiliania</taxon>
    </lineage>
</organism>
<reference evidence="3" key="2">
    <citation type="submission" date="2024-10" db="UniProtKB">
        <authorList>
            <consortium name="EnsemblProtists"/>
        </authorList>
    </citation>
    <scope>IDENTIFICATION</scope>
</reference>
<protein>
    <recommendedName>
        <fullName evidence="5">tRNA pseudouridine synthase</fullName>
    </recommendedName>
</protein>
<accession>A0A0D3KF36</accession>
<dbReference type="Gene3D" id="3.30.70.580">
    <property type="entry name" value="Pseudouridine synthase I, catalytic domain, N-terminal subdomain"/>
    <property type="match status" value="1"/>
</dbReference>
<name>A0A0D3KF36_EMIH1</name>
<evidence type="ECO:0000313" key="3">
    <source>
        <dbReference type="EnsemblProtists" id="EOD34371"/>
    </source>
</evidence>
<reference evidence="4" key="1">
    <citation type="journal article" date="2013" name="Nature">
        <title>Pan genome of the phytoplankton Emiliania underpins its global distribution.</title>
        <authorList>
            <person name="Read B.A."/>
            <person name="Kegel J."/>
            <person name="Klute M.J."/>
            <person name="Kuo A."/>
            <person name="Lefebvre S.C."/>
            <person name="Maumus F."/>
            <person name="Mayer C."/>
            <person name="Miller J."/>
            <person name="Monier A."/>
            <person name="Salamov A."/>
            <person name="Young J."/>
            <person name="Aguilar M."/>
            <person name="Claverie J.M."/>
            <person name="Frickenhaus S."/>
            <person name="Gonzalez K."/>
            <person name="Herman E.K."/>
            <person name="Lin Y.C."/>
            <person name="Napier J."/>
            <person name="Ogata H."/>
            <person name="Sarno A.F."/>
            <person name="Shmutz J."/>
            <person name="Schroeder D."/>
            <person name="de Vargas C."/>
            <person name="Verret F."/>
            <person name="von Dassow P."/>
            <person name="Valentin K."/>
            <person name="Van de Peer Y."/>
            <person name="Wheeler G."/>
            <person name="Dacks J.B."/>
            <person name="Delwiche C.F."/>
            <person name="Dyhrman S.T."/>
            <person name="Glockner G."/>
            <person name="John U."/>
            <person name="Richards T."/>
            <person name="Worden A.Z."/>
            <person name="Zhang X."/>
            <person name="Grigoriev I.V."/>
            <person name="Allen A.E."/>
            <person name="Bidle K."/>
            <person name="Borodovsky M."/>
            <person name="Bowler C."/>
            <person name="Brownlee C."/>
            <person name="Cock J.M."/>
            <person name="Elias M."/>
            <person name="Gladyshev V.N."/>
            <person name="Groth M."/>
            <person name="Guda C."/>
            <person name="Hadaegh A."/>
            <person name="Iglesias-Rodriguez M.D."/>
            <person name="Jenkins J."/>
            <person name="Jones B.M."/>
            <person name="Lawson T."/>
            <person name="Leese F."/>
            <person name="Lindquist E."/>
            <person name="Lobanov A."/>
            <person name="Lomsadze A."/>
            <person name="Malik S.B."/>
            <person name="Marsh M.E."/>
            <person name="Mackinder L."/>
            <person name="Mock T."/>
            <person name="Mueller-Roeber B."/>
            <person name="Pagarete A."/>
            <person name="Parker M."/>
            <person name="Probert I."/>
            <person name="Quesneville H."/>
            <person name="Raines C."/>
            <person name="Rensing S.A."/>
            <person name="Riano-Pachon D.M."/>
            <person name="Richier S."/>
            <person name="Rokitta S."/>
            <person name="Shiraiwa Y."/>
            <person name="Soanes D.M."/>
            <person name="van der Giezen M."/>
            <person name="Wahlund T.M."/>
            <person name="Williams B."/>
            <person name="Wilson W."/>
            <person name="Wolfe G."/>
            <person name="Wurch L.L."/>
        </authorList>
    </citation>
    <scope>NUCLEOTIDE SEQUENCE</scope>
</reference>
<sequence>MHAITVTALLPWTSFAAPRSAPRCRQLATLRTTRPLCGLREAGDEAHSSKKRHMALMFGFRGTGFYGLQSQSAEGTPGQPTVSDALRRALLDAGAVLPSNFSPLTRTKWTLASRTDKGVHAARAAVDISPLAPGAGLLLDEIRWFDLGKRAEDLAFPPSAHAAAEAFKEGTDGRRGGAVVERRRVGLPGGLSVQICVHYGLAPGPRSSQMLEGLRERLERGEVLARQPYEYYLGKLEEVHGKPPPRPAEAMEEGRGVAAGSVSEVRVWC</sequence>
<dbReference type="GO" id="GO:0031119">
    <property type="term" value="P:tRNA pseudouridine synthesis"/>
    <property type="evidence" value="ECO:0007669"/>
    <property type="project" value="TreeGrafter"/>
</dbReference>
<dbReference type="RefSeq" id="XP_005786800.1">
    <property type="nucleotide sequence ID" value="XM_005786743.1"/>
</dbReference>
<dbReference type="EnsemblProtists" id="EOD34371">
    <property type="protein sequence ID" value="EOD34371"/>
    <property type="gene ID" value="EMIHUDRAFT_202134"/>
</dbReference>
<dbReference type="GeneID" id="17279642"/>
<dbReference type="GO" id="GO:0003723">
    <property type="term" value="F:RNA binding"/>
    <property type="evidence" value="ECO:0007669"/>
    <property type="project" value="InterPro"/>
</dbReference>
<dbReference type="Proteomes" id="UP000013827">
    <property type="component" value="Unassembled WGS sequence"/>
</dbReference>
<dbReference type="GO" id="GO:1990481">
    <property type="term" value="P:mRNA pseudouridine synthesis"/>
    <property type="evidence" value="ECO:0007669"/>
    <property type="project" value="TreeGrafter"/>
</dbReference>
<dbReference type="InterPro" id="IPR020094">
    <property type="entry name" value="TruA/RsuA/RluB/E/F_N"/>
</dbReference>
<feature type="chain" id="PRO_5044288231" description="tRNA pseudouridine synthase" evidence="2">
    <location>
        <begin position="17"/>
        <end position="269"/>
    </location>
</feature>
<dbReference type="STRING" id="2903.R1FFS5"/>
<dbReference type="SUPFAM" id="SSF55120">
    <property type="entry name" value="Pseudouridine synthase"/>
    <property type="match status" value="1"/>
</dbReference>
<dbReference type="GO" id="GO:0009982">
    <property type="term" value="F:pseudouridine synthase activity"/>
    <property type="evidence" value="ECO:0007669"/>
    <property type="project" value="InterPro"/>
</dbReference>
<evidence type="ECO:0000313" key="4">
    <source>
        <dbReference type="Proteomes" id="UP000013827"/>
    </source>
</evidence>
<keyword evidence="2" id="KW-0732">Signal</keyword>
<keyword evidence="1" id="KW-0413">Isomerase</keyword>
<feature type="signal peptide" evidence="2">
    <location>
        <begin position="1"/>
        <end position="16"/>
    </location>
</feature>
<proteinExistence type="predicted"/>
<dbReference type="InterPro" id="IPR001406">
    <property type="entry name" value="PsdUridine_synth_TruA"/>
</dbReference>
<keyword evidence="4" id="KW-1185">Reference proteome</keyword>
<dbReference type="GO" id="GO:0005634">
    <property type="term" value="C:nucleus"/>
    <property type="evidence" value="ECO:0007669"/>
    <property type="project" value="TreeGrafter"/>
</dbReference>
<dbReference type="HOGENOM" id="CLU_1036016_0_0_1"/>
<dbReference type="PaxDb" id="2903-EOD34371"/>
<dbReference type="AlphaFoldDB" id="A0A0D3KF36"/>
<dbReference type="eggNOG" id="KOG2553">
    <property type="taxonomic scope" value="Eukaryota"/>
</dbReference>
<dbReference type="PANTHER" id="PTHR11142:SF4">
    <property type="entry name" value="PSEUDOURIDYLATE SYNTHASE 1 HOMOLOG"/>
    <property type="match status" value="1"/>
</dbReference>
<evidence type="ECO:0000256" key="2">
    <source>
        <dbReference type="SAM" id="SignalP"/>
    </source>
</evidence>
<dbReference type="InterPro" id="IPR020103">
    <property type="entry name" value="PsdUridine_synth_cat_dom_sf"/>
</dbReference>
<dbReference type="KEGG" id="ehx:EMIHUDRAFT_202134"/>